<comment type="caution">
    <text evidence="1">The sequence shown here is derived from an EMBL/GenBank/DDBJ whole genome shotgun (WGS) entry which is preliminary data.</text>
</comment>
<evidence type="ECO:0000313" key="1">
    <source>
        <dbReference type="EMBL" id="GBN59635.1"/>
    </source>
</evidence>
<dbReference type="EMBL" id="BGPR01013199">
    <property type="protein sequence ID" value="GBN59635.1"/>
    <property type="molecule type" value="Genomic_DNA"/>
</dbReference>
<name>A0A4Y2Q636_ARAVE</name>
<accession>A0A4Y2Q636</accession>
<dbReference type="Proteomes" id="UP000499080">
    <property type="component" value="Unassembled WGS sequence"/>
</dbReference>
<reference evidence="1 2" key="1">
    <citation type="journal article" date="2019" name="Sci. Rep.">
        <title>Orb-weaving spider Araneus ventricosus genome elucidates the spidroin gene catalogue.</title>
        <authorList>
            <person name="Kono N."/>
            <person name="Nakamura H."/>
            <person name="Ohtoshi R."/>
            <person name="Moran D.A.P."/>
            <person name="Shinohara A."/>
            <person name="Yoshida Y."/>
            <person name="Fujiwara M."/>
            <person name="Mori M."/>
            <person name="Tomita M."/>
            <person name="Arakawa K."/>
        </authorList>
    </citation>
    <scope>NUCLEOTIDE SEQUENCE [LARGE SCALE GENOMIC DNA]</scope>
</reference>
<dbReference type="AlphaFoldDB" id="A0A4Y2Q636"/>
<protein>
    <submittedName>
        <fullName evidence="1">Uncharacterized protein</fullName>
    </submittedName>
</protein>
<evidence type="ECO:0000313" key="2">
    <source>
        <dbReference type="Proteomes" id="UP000499080"/>
    </source>
</evidence>
<sequence>MLRLSTSAHFLKEKHQCRIYRMEMYIKTNEEPLFSALCCVETVDTDKSVGDVNNKNKNYFTYDICGHHKRSNALTSRRLKKLPPGASTSPYSQVVTPLSQEDCTPFCVFFLINNHLPTKLLFIF</sequence>
<organism evidence="1 2">
    <name type="scientific">Araneus ventricosus</name>
    <name type="common">Orbweaver spider</name>
    <name type="synonym">Epeira ventricosa</name>
    <dbReference type="NCBI Taxonomy" id="182803"/>
    <lineage>
        <taxon>Eukaryota</taxon>
        <taxon>Metazoa</taxon>
        <taxon>Ecdysozoa</taxon>
        <taxon>Arthropoda</taxon>
        <taxon>Chelicerata</taxon>
        <taxon>Arachnida</taxon>
        <taxon>Araneae</taxon>
        <taxon>Araneomorphae</taxon>
        <taxon>Entelegynae</taxon>
        <taxon>Araneoidea</taxon>
        <taxon>Araneidae</taxon>
        <taxon>Araneus</taxon>
    </lineage>
</organism>
<keyword evidence="2" id="KW-1185">Reference proteome</keyword>
<proteinExistence type="predicted"/>
<gene>
    <name evidence="1" type="ORF">AVEN_62505_1</name>
</gene>